<proteinExistence type="predicted"/>
<accession>A0AAU9DC84</accession>
<keyword evidence="5" id="KW-1185">Reference proteome</keyword>
<dbReference type="Proteomes" id="UP001321804">
    <property type="component" value="Chromosome"/>
</dbReference>
<feature type="transmembrane region" description="Helical" evidence="2">
    <location>
        <begin position="235"/>
        <end position="258"/>
    </location>
</feature>
<evidence type="ECO:0000313" key="5">
    <source>
        <dbReference type="Proteomes" id="UP001321804"/>
    </source>
</evidence>
<organism evidence="4 5">
    <name type="scientific">Xylocopilactobacillus apis</name>
    <dbReference type="NCBI Taxonomy" id="2932183"/>
    <lineage>
        <taxon>Bacteria</taxon>
        <taxon>Bacillati</taxon>
        <taxon>Bacillota</taxon>
        <taxon>Bacilli</taxon>
        <taxon>Lactobacillales</taxon>
        <taxon>Lactobacillaceae</taxon>
        <taxon>Xylocopilactobacillus</taxon>
    </lineage>
</organism>
<evidence type="ECO:0000256" key="2">
    <source>
        <dbReference type="SAM" id="Phobius"/>
    </source>
</evidence>
<feature type="compositionally biased region" description="Gly residues" evidence="1">
    <location>
        <begin position="274"/>
        <end position="304"/>
    </location>
</feature>
<dbReference type="PANTHER" id="PTHR30373">
    <property type="entry name" value="UPF0603 PROTEIN YGCG"/>
    <property type="match status" value="1"/>
</dbReference>
<dbReference type="PANTHER" id="PTHR30373:SF2">
    <property type="entry name" value="UPF0603 PROTEIN YGCG"/>
    <property type="match status" value="1"/>
</dbReference>
<keyword evidence="2" id="KW-1133">Transmembrane helix</keyword>
<feature type="domain" description="TPM" evidence="3">
    <location>
        <begin position="16"/>
        <end position="141"/>
    </location>
</feature>
<sequence>MFAAESLPDAPRTFYYDETGTLDQDIESLVEQKNLYYMKKKNSPQVIVAAVNSTGDEGIDVYASYLFQKWKIGSKAKNNGVLILYAVNQGKRNVRIEVGYGLEGDLTDALAGKILKDNKSDLKSSSQEKVNRGLQHVFNAVSGVVDYSSGYQTSDRKTGETYLKQMKFKKDLNKFKKNAVKVSIIIYIILAFLIFRDYHHKVQLERKKQKWHPGQVVSVDQKTQNRYSWFLFFSYLYMLFLMLQAIKISIVLLIYLVFEFDFNQKPIRRRGRSSNGGGYSGGSSSSGGGFSGGGGSSGGGGASI</sequence>
<dbReference type="EMBL" id="AP026801">
    <property type="protein sequence ID" value="BDR57390.1"/>
    <property type="molecule type" value="Genomic_DNA"/>
</dbReference>
<gene>
    <name evidence="4" type="ORF">KIMC2_19520</name>
</gene>
<dbReference type="InterPro" id="IPR007621">
    <property type="entry name" value="TPM_dom"/>
</dbReference>
<reference evidence="4 5" key="1">
    <citation type="journal article" date="2023" name="Microbiol. Spectr.">
        <title>Symbiosis of Carpenter Bees with Uncharacterized Lactic Acid Bacteria Showing NAD Auxotrophy.</title>
        <authorList>
            <person name="Kawasaki S."/>
            <person name="Ozawa K."/>
            <person name="Mori T."/>
            <person name="Yamamoto A."/>
            <person name="Ito M."/>
            <person name="Ohkuma M."/>
            <person name="Sakamoto M."/>
            <person name="Matsutani M."/>
        </authorList>
    </citation>
    <scope>NUCLEOTIDE SEQUENCE [LARGE SCALE GENOMIC DNA]</scope>
    <source>
        <strain evidence="4 5">KimC2</strain>
    </source>
</reference>
<evidence type="ECO:0000313" key="4">
    <source>
        <dbReference type="EMBL" id="BDR57390.1"/>
    </source>
</evidence>
<dbReference type="Pfam" id="PF04536">
    <property type="entry name" value="TPM_phosphatase"/>
    <property type="match status" value="1"/>
</dbReference>
<feature type="region of interest" description="Disordered" evidence="1">
    <location>
        <begin position="270"/>
        <end position="304"/>
    </location>
</feature>
<name>A0AAU9DC84_9LACO</name>
<evidence type="ECO:0000256" key="1">
    <source>
        <dbReference type="SAM" id="MobiDB-lite"/>
    </source>
</evidence>
<feature type="transmembrane region" description="Helical" evidence="2">
    <location>
        <begin position="178"/>
        <end position="195"/>
    </location>
</feature>
<dbReference type="Gene3D" id="3.10.310.50">
    <property type="match status" value="1"/>
</dbReference>
<protein>
    <recommendedName>
        <fullName evidence="3">TPM domain-containing protein</fullName>
    </recommendedName>
</protein>
<keyword evidence="2" id="KW-0472">Membrane</keyword>
<keyword evidence="2" id="KW-0812">Transmembrane</keyword>
<dbReference type="KEGG" id="xak:KIMC2_19520"/>
<evidence type="ECO:0000259" key="3">
    <source>
        <dbReference type="Pfam" id="PF04536"/>
    </source>
</evidence>
<dbReference type="AlphaFoldDB" id="A0AAU9DC84"/>